<dbReference type="Gene3D" id="3.90.550.10">
    <property type="entry name" value="Spore Coat Polysaccharide Biosynthesis Protein SpsA, Chain A"/>
    <property type="match status" value="1"/>
</dbReference>
<evidence type="ECO:0000313" key="2">
    <source>
        <dbReference type="EMBL" id="KKO08083.1"/>
    </source>
</evidence>
<dbReference type="AlphaFoldDB" id="A0A0F9W729"/>
<dbReference type="SUPFAM" id="SSF53448">
    <property type="entry name" value="Nucleotide-diphospho-sugar transferases"/>
    <property type="match status" value="1"/>
</dbReference>
<protein>
    <recommendedName>
        <fullName evidence="1">MobA-like NTP transferase domain-containing protein</fullName>
    </recommendedName>
</protein>
<organism evidence="2">
    <name type="scientific">marine sediment metagenome</name>
    <dbReference type="NCBI Taxonomy" id="412755"/>
    <lineage>
        <taxon>unclassified sequences</taxon>
        <taxon>metagenomes</taxon>
        <taxon>ecological metagenomes</taxon>
    </lineage>
</organism>
<dbReference type="PANTHER" id="PTHR43777">
    <property type="entry name" value="MOLYBDENUM COFACTOR CYTIDYLYLTRANSFERASE"/>
    <property type="match status" value="1"/>
</dbReference>
<dbReference type="PANTHER" id="PTHR43777:SF1">
    <property type="entry name" value="MOLYBDENUM COFACTOR CYTIDYLYLTRANSFERASE"/>
    <property type="match status" value="1"/>
</dbReference>
<dbReference type="InterPro" id="IPR025877">
    <property type="entry name" value="MobA-like_NTP_Trfase"/>
</dbReference>
<dbReference type="CDD" id="cd04182">
    <property type="entry name" value="GT_2_like_f"/>
    <property type="match status" value="1"/>
</dbReference>
<dbReference type="EMBL" id="LAZR01000010">
    <property type="protein sequence ID" value="KKO08083.1"/>
    <property type="molecule type" value="Genomic_DNA"/>
</dbReference>
<dbReference type="InterPro" id="IPR029044">
    <property type="entry name" value="Nucleotide-diphossugar_trans"/>
</dbReference>
<name>A0A0F9W729_9ZZZZ</name>
<dbReference type="Pfam" id="PF12804">
    <property type="entry name" value="NTP_transf_3"/>
    <property type="match status" value="1"/>
</dbReference>
<accession>A0A0F9W729</accession>
<comment type="caution">
    <text evidence="2">The sequence shown here is derived from an EMBL/GenBank/DDBJ whole genome shotgun (WGS) entry which is preliminary data.</text>
</comment>
<evidence type="ECO:0000259" key="1">
    <source>
        <dbReference type="Pfam" id="PF12804"/>
    </source>
</evidence>
<feature type="domain" description="MobA-like NTP transferase" evidence="1">
    <location>
        <begin position="9"/>
        <end position="168"/>
    </location>
</feature>
<gene>
    <name evidence="2" type="ORF">LCGC14_0047770</name>
</gene>
<reference evidence="2" key="1">
    <citation type="journal article" date="2015" name="Nature">
        <title>Complex archaea that bridge the gap between prokaryotes and eukaryotes.</title>
        <authorList>
            <person name="Spang A."/>
            <person name="Saw J.H."/>
            <person name="Jorgensen S.L."/>
            <person name="Zaremba-Niedzwiedzka K."/>
            <person name="Martijn J."/>
            <person name="Lind A.E."/>
            <person name="van Eijk R."/>
            <person name="Schleper C."/>
            <person name="Guy L."/>
            <person name="Ettema T.J."/>
        </authorList>
    </citation>
    <scope>NUCLEOTIDE SEQUENCE</scope>
</reference>
<sequence>MASLSQLVALVLAAGSSRRFGSDKRLARLSDGRTLLAASFENAHNVFFDVRVVLRLEDEPSHLGLPTDGKVVRSTRSGEGMAHSLAAGVSAVLDSNALAIAVLLGDMPRIDSATLRALARLSTADNIVVPSQNGKRGHPVIFGRNFWPELLVLQGDTGARDLLLRHPHHVIEVAVPDAGIHLDIDHPDRLEQ</sequence>
<dbReference type="GO" id="GO:0016779">
    <property type="term" value="F:nucleotidyltransferase activity"/>
    <property type="evidence" value="ECO:0007669"/>
    <property type="project" value="UniProtKB-ARBA"/>
</dbReference>
<proteinExistence type="predicted"/>